<keyword evidence="2" id="KW-1185">Reference proteome</keyword>
<proteinExistence type="predicted"/>
<protein>
    <submittedName>
        <fullName evidence="1">Uncharacterized protein</fullName>
    </submittedName>
</protein>
<evidence type="ECO:0000313" key="2">
    <source>
        <dbReference type="Proteomes" id="UP000785679"/>
    </source>
</evidence>
<accession>A0A8J8T8G8</accession>
<sequence>MEATRRLDVPKKSKQYLVKIAQVGHSYQIKQLNHLYNQKHLLNLKQRSTRKLLYHQKYMQLGRYTSLFSDVGALKIWSFHLQMILYSMNCFSKHCPLSIAHLKLQLSDRLRQNHRWNSPINQILSLYFHQSANKCYH</sequence>
<reference evidence="1" key="1">
    <citation type="submission" date="2019-06" db="EMBL/GenBank/DDBJ databases">
        <authorList>
            <person name="Zheng W."/>
        </authorList>
    </citation>
    <scope>NUCLEOTIDE SEQUENCE</scope>
    <source>
        <strain evidence="1">QDHG01</strain>
    </source>
</reference>
<gene>
    <name evidence="1" type="ORF">FGO68_gene10730</name>
</gene>
<comment type="caution">
    <text evidence="1">The sequence shown here is derived from an EMBL/GenBank/DDBJ whole genome shotgun (WGS) entry which is preliminary data.</text>
</comment>
<dbReference type="Proteomes" id="UP000785679">
    <property type="component" value="Unassembled WGS sequence"/>
</dbReference>
<dbReference type="EMBL" id="RRYP01001140">
    <property type="protein sequence ID" value="TNV86357.1"/>
    <property type="molecule type" value="Genomic_DNA"/>
</dbReference>
<dbReference type="AlphaFoldDB" id="A0A8J8T8G8"/>
<organism evidence="1 2">
    <name type="scientific">Halteria grandinella</name>
    <dbReference type="NCBI Taxonomy" id="5974"/>
    <lineage>
        <taxon>Eukaryota</taxon>
        <taxon>Sar</taxon>
        <taxon>Alveolata</taxon>
        <taxon>Ciliophora</taxon>
        <taxon>Intramacronucleata</taxon>
        <taxon>Spirotrichea</taxon>
        <taxon>Stichotrichia</taxon>
        <taxon>Sporadotrichida</taxon>
        <taxon>Halteriidae</taxon>
        <taxon>Halteria</taxon>
    </lineage>
</organism>
<name>A0A8J8T8G8_HALGN</name>
<evidence type="ECO:0000313" key="1">
    <source>
        <dbReference type="EMBL" id="TNV86357.1"/>
    </source>
</evidence>